<evidence type="ECO:0000256" key="2">
    <source>
        <dbReference type="SAM" id="MobiDB-lite"/>
    </source>
</evidence>
<reference evidence="5" key="1">
    <citation type="submission" date="2023-07" db="EMBL/GenBank/DDBJ databases">
        <title>A draft genome of Kazachstania heterogenica Y-27499.</title>
        <authorList>
            <person name="Donic C."/>
            <person name="Kralova J.S."/>
            <person name="Fidel L."/>
            <person name="Ben-Dor S."/>
            <person name="Jung S."/>
        </authorList>
    </citation>
    <scope>NUCLEOTIDE SEQUENCE [LARGE SCALE GENOMIC DNA]</scope>
    <source>
        <strain evidence="5">Y27499</strain>
    </source>
</reference>
<feature type="coiled-coil region" evidence="1">
    <location>
        <begin position="318"/>
        <end position="422"/>
    </location>
</feature>
<dbReference type="InterPro" id="IPR057974">
    <property type="entry name" value="NUA/TPR/MLP1-2-like_dom"/>
</dbReference>
<feature type="coiled-coil region" evidence="1">
    <location>
        <begin position="546"/>
        <end position="857"/>
    </location>
</feature>
<comment type="caution">
    <text evidence="4">The sequence shown here is derived from an EMBL/GenBank/DDBJ whole genome shotgun (WGS) entry which is preliminary data.</text>
</comment>
<feature type="domain" description="NUA/TPR/MLP1-2-like" evidence="3">
    <location>
        <begin position="395"/>
        <end position="513"/>
    </location>
</feature>
<feature type="compositionally biased region" description="Basic and acidic residues" evidence="2">
    <location>
        <begin position="1520"/>
        <end position="1544"/>
    </location>
</feature>
<organism evidence="4 5">
    <name type="scientific">Arxiozyma heterogenica</name>
    <dbReference type="NCBI Taxonomy" id="278026"/>
    <lineage>
        <taxon>Eukaryota</taxon>
        <taxon>Fungi</taxon>
        <taxon>Dikarya</taxon>
        <taxon>Ascomycota</taxon>
        <taxon>Saccharomycotina</taxon>
        <taxon>Saccharomycetes</taxon>
        <taxon>Saccharomycetales</taxon>
        <taxon>Saccharomycetaceae</taxon>
        <taxon>Arxiozyma</taxon>
    </lineage>
</organism>
<dbReference type="Pfam" id="PF25785">
    <property type="entry name" value="TPR"/>
    <property type="match status" value="1"/>
</dbReference>
<feature type="coiled-coil region" evidence="1">
    <location>
        <begin position="1211"/>
        <end position="1270"/>
    </location>
</feature>
<protein>
    <recommendedName>
        <fullName evidence="3">NUA/TPR/MLP1-2-like domain-containing protein</fullName>
    </recommendedName>
</protein>
<evidence type="ECO:0000313" key="5">
    <source>
        <dbReference type="Proteomes" id="UP001306508"/>
    </source>
</evidence>
<feature type="coiled-coil region" evidence="1">
    <location>
        <begin position="494"/>
        <end position="521"/>
    </location>
</feature>
<evidence type="ECO:0000256" key="1">
    <source>
        <dbReference type="SAM" id="Coils"/>
    </source>
</evidence>
<accession>A0AAN7W4V2</accession>
<keyword evidence="5" id="KW-1185">Reference proteome</keyword>
<gene>
    <name evidence="4" type="ORF">RI543_001121</name>
</gene>
<feature type="coiled-coil region" evidence="1">
    <location>
        <begin position="981"/>
        <end position="1015"/>
    </location>
</feature>
<feature type="compositionally biased region" description="Polar residues" evidence="2">
    <location>
        <begin position="35"/>
        <end position="60"/>
    </location>
</feature>
<feature type="coiled-coil region" evidence="1">
    <location>
        <begin position="904"/>
        <end position="945"/>
    </location>
</feature>
<evidence type="ECO:0000313" key="4">
    <source>
        <dbReference type="EMBL" id="KAK5781281.1"/>
    </source>
</evidence>
<feature type="coiled-coil region" evidence="1">
    <location>
        <begin position="130"/>
        <end position="185"/>
    </location>
</feature>
<keyword evidence="1" id="KW-0175">Coiled coil</keyword>
<proteinExistence type="predicted"/>
<feature type="compositionally biased region" description="Polar residues" evidence="2">
    <location>
        <begin position="1406"/>
        <end position="1425"/>
    </location>
</feature>
<sequence>MSQFSSCSEEKADVDKNNNDSTENGHNEHIENNQKDTTSVENSQLAESNDIENSSNSVITNNDEALDSRLLQYPNYESLDPQTKIHLKQFLSCCHNQWFQEKKALLKLIRDRNDEKINVINELDVLKPYLEKVSRQRNEYYKELIALRDENKVMKSTDNEMNKVVALLEKKIDTLSKELMTERNNFLDNQRNSQLQLQKQEATILSLKDQNKLKEYEIKTLNQNVHSLDEQNHIHLKKIHNLQNTLKENQNQYEKDITLQQKITASQEEQIHSLNSQLIRYQRSESYFNKVDGLIQNNHTLKEENARLSHIINSNNISKLYVQELEQLKKDLDHANSRKIDLESQVEQYITDLETQLPTIENFKEEIQSLNNKLKDSKLLVENKCEELTTKELQLEESNNHIIELNNQIDTLQRTNTDLAHQLQYILINLSIRNRKNPPILSEKQLIFLKQLISSTSNSKGINDHEDINLVDSQHIISEELVEFKDIVGLQKMNIKLVNTVRSLSDKLETLEAEKETNKDNFQIINDAKSALLKLQNYTSELEFKIKDLNQQIKLHIDTIEKQDIEKQHLKEELTKLQNFEILQKELQTTIDKNLAKIESLNEKVGNLEVKSDELILENKKTESSKVLLQDRIKILENLLEISEQETSHNRSRVQSLSSLLQKAECEVIDIKKEHNNCVRIKNSLSHDIDLKTIEIKKLNLAAEIMKQREEQANETIGLYEAELISLKSKMSNNDIEITNLSQQRDQLELLNKKLIEELNDQNSLKLHEAGNQSNNLKWYQKNIDLLKTEKQHLNQRINEKDNIINELERSITSINNNLESVKLSFEMKERLSKEDIVTLNQQISNYRQKNIALTDELNAVKHWKNENEGKFIDMNNKLSDMENDYEKKIIALNSDLTMKNKEINSLQASNDNLLRAQKEVQARANELSSRITDLSNKEEDLLKTIESNKLEKDSLNQKIIHLEKSYNEVISKKDLATKETLALKNDIEGYKLKLEQLQQTVDESSKILSEKEIAWREERLHYQKEISHYTSKLSVSDDINQNQENLTEQTNNSGNHIDTSVFAKLVGEKEALWNQLVSSQHEEKLLRDALANTRKQLGVLSSDMEKVNKMNVVSHSLEPQISGTTAVQMASQLEEYKQKSLDAEDRFNRLKKQAHEKLDQSKGVINSLTAEVNTLKTCNSELQEHLNVSESKINILESIVKEGESDKATIDNLQKELASVLKRSKDLETKLNDNIRVSDSMIKELNQQIESLTTELNALKEESHLTEKNNISNIVESMKKTFEEEKILFMSNLKREYENKLAEVRKSIPETISYDGITEGIEKNLNDKYIKLAETKLEALKKNHEENMQKVRSKAFEEGRQQVLMKVTLLERKISKLESQLKDDSLKEETKEASNNSLAIEKTPETVNINKSSPFAKPDNNSANSASKLAFPLSFQSTPSNINPFTSPLDKNVFMSSAGNTTSMMKPTFSLQLMDRTVSDMNTSETTKSSSSDESNITNNSLKRSSVDEPSPENVINKKIKEEYRGKEEEGSSNEKKNDKEDI</sequence>
<feature type="region of interest" description="Disordered" evidence="2">
    <location>
        <begin position="1481"/>
        <end position="1544"/>
    </location>
</feature>
<feature type="region of interest" description="Disordered" evidence="2">
    <location>
        <begin position="1"/>
        <end position="60"/>
    </location>
</feature>
<name>A0AAN7W4V2_9SACH</name>
<evidence type="ECO:0000259" key="3">
    <source>
        <dbReference type="Pfam" id="PF25785"/>
    </source>
</evidence>
<dbReference type="EMBL" id="JAWIZZ010000036">
    <property type="protein sequence ID" value="KAK5781281.1"/>
    <property type="molecule type" value="Genomic_DNA"/>
</dbReference>
<feature type="region of interest" description="Disordered" evidence="2">
    <location>
        <begin position="1382"/>
        <end position="1425"/>
    </location>
</feature>
<feature type="compositionally biased region" description="Low complexity" evidence="2">
    <location>
        <begin position="1483"/>
        <end position="1502"/>
    </location>
</feature>
<dbReference type="Proteomes" id="UP001306508">
    <property type="component" value="Unassembled WGS sequence"/>
</dbReference>
<feature type="compositionally biased region" description="Basic and acidic residues" evidence="2">
    <location>
        <begin position="8"/>
        <end position="34"/>
    </location>
</feature>
<feature type="coiled-coil region" evidence="1">
    <location>
        <begin position="1127"/>
        <end position="1154"/>
    </location>
</feature>
<feature type="compositionally biased region" description="Basic and acidic residues" evidence="2">
    <location>
        <begin position="1382"/>
        <end position="1393"/>
    </location>
</feature>